<name>A0A0A7EGV7_9GAMM</name>
<evidence type="ECO:0000313" key="1">
    <source>
        <dbReference type="EMBL" id="AIY65202.1"/>
    </source>
</evidence>
<reference evidence="1 2" key="1">
    <citation type="submission" date="2014-11" db="EMBL/GenBank/DDBJ databases">
        <title>Complete Genome Sequence of Pseudoalteromonas sp. Strain OCN003 Isolated from Kaneohe Bay, Oahu, Hawaii.</title>
        <authorList>
            <person name="Beurmann S."/>
            <person name="Videau P."/>
            <person name="Ushijima B."/>
            <person name="Smith A.M."/>
            <person name="Aeby G.S."/>
            <person name="Callahan S.M."/>
            <person name="Belcaid M."/>
        </authorList>
    </citation>
    <scope>NUCLEOTIDE SEQUENCE [LARGE SCALE GENOMIC DNA]</scope>
    <source>
        <strain evidence="1 2">OCN003</strain>
    </source>
</reference>
<sequence>MTFHDWLNTPGLFRCVIVELDYIDNEQTKTAYFANCPFVSSGSDVPAHQAYQDAIVGGLEIVRTMSEVFFGKSASSISDLELVPTSFTRSLNDVENCKIKIYIGDKTWSKTQFMQVFVGVADTVEQSKDKVSIEFKDKASALDIPILTSVFTAGPSEGELLPLALGQCFNITPKLINAATHTYKFNSVQSSAVNAVKFNGDLVNPTNYTVDLIASTITFLVQPVGNITLDINGAVIGGQYVKTSNQIVNYLIGTRLGYAITFGVLPSYTLGIYIDNDTTYSDLLDQIAISIGGYWYFSRLGTFVFKQFSGTTGTANKTLRDDQNIEFTRQQRHRLKPIQNLTLGYQKNWTVLANVAARVFDTNPTLAQQLSNEQLTVSDSNAVNGLSITTPTLIANKDDAQTELARRLALKSIARYVNETEQLAAPFQWNLGDEISLETPAQNGNHAIITRFAENLLTNKISLDFWQ</sequence>
<dbReference type="RefSeq" id="WP_038640869.1">
    <property type="nucleotide sequence ID" value="NZ_CP009888.1"/>
</dbReference>
<evidence type="ECO:0000313" key="2">
    <source>
        <dbReference type="Proteomes" id="UP000030341"/>
    </source>
</evidence>
<proteinExistence type="predicted"/>
<dbReference type="Proteomes" id="UP000030341">
    <property type="component" value="Chromosome 1"/>
</dbReference>
<dbReference type="EMBL" id="CP009888">
    <property type="protein sequence ID" value="AIY65202.1"/>
    <property type="molecule type" value="Genomic_DNA"/>
</dbReference>
<accession>A0A0A7EGV7</accession>
<protein>
    <submittedName>
        <fullName evidence="1">Uncharacterized protein</fullName>
    </submittedName>
</protein>
<dbReference type="STRING" id="1348114.OM33_08540"/>
<dbReference type="HOGENOM" id="CLU_585083_0_0_6"/>
<organism evidence="1 2">
    <name type="scientific">Pseudoalteromonas piratica</name>
    <dbReference type="NCBI Taxonomy" id="1348114"/>
    <lineage>
        <taxon>Bacteria</taxon>
        <taxon>Pseudomonadati</taxon>
        <taxon>Pseudomonadota</taxon>
        <taxon>Gammaproteobacteria</taxon>
        <taxon>Alteromonadales</taxon>
        <taxon>Pseudoalteromonadaceae</taxon>
        <taxon>Pseudoalteromonas</taxon>
    </lineage>
</organism>
<dbReference type="eggNOG" id="COG3325">
    <property type="taxonomic scope" value="Bacteria"/>
</dbReference>
<dbReference type="AlphaFoldDB" id="A0A0A7EGV7"/>
<dbReference type="OrthoDB" id="6397421at2"/>
<dbReference type="KEGG" id="pseo:OM33_08540"/>
<keyword evidence="2" id="KW-1185">Reference proteome</keyword>
<gene>
    <name evidence="1" type="ORF">OM33_08540</name>
</gene>